<reference evidence="3 4" key="2">
    <citation type="submission" date="2014-09" db="EMBL/GenBank/DDBJ databases">
        <authorList>
            <consortium name="NBRP consortium"/>
            <person name="Sawabe T."/>
            <person name="Meirelles P."/>
            <person name="Nakanishi M."/>
            <person name="Sayaka M."/>
            <person name="Hattori M."/>
            <person name="Ohkuma M."/>
        </authorList>
    </citation>
    <scope>NUCLEOTIDE SEQUENCE [LARGE SCALE GENOMIC DNA]</scope>
    <source>
        <strain evidence="3 4">JCM 19240</strain>
    </source>
</reference>
<name>A0A090TBQ0_9VIBR</name>
<proteinExistence type="predicted"/>
<dbReference type="Pfam" id="PF06178">
    <property type="entry name" value="KdgM"/>
    <property type="match status" value="1"/>
</dbReference>
<dbReference type="EMBL" id="BBMT01000012">
    <property type="protein sequence ID" value="GAL36713.1"/>
    <property type="molecule type" value="Genomic_DNA"/>
</dbReference>
<dbReference type="Proteomes" id="UP000029224">
    <property type="component" value="Unassembled WGS sequence"/>
</dbReference>
<keyword evidence="1 2" id="KW-0732">Signal</keyword>
<evidence type="ECO:0000313" key="3">
    <source>
        <dbReference type="EMBL" id="GAL36713.1"/>
    </source>
</evidence>
<evidence type="ECO:0000256" key="1">
    <source>
        <dbReference type="ARBA" id="ARBA00022729"/>
    </source>
</evidence>
<dbReference type="PANTHER" id="PTHR38105:SF5">
    <property type="entry name" value="OUTER MEMBRANE PROTEIN"/>
    <property type="match status" value="1"/>
</dbReference>
<dbReference type="GO" id="GO:0015772">
    <property type="term" value="P:oligosaccharide transport"/>
    <property type="evidence" value="ECO:0007669"/>
    <property type="project" value="TreeGrafter"/>
</dbReference>
<organism evidence="3 4">
    <name type="scientific">Vibrio maritimus</name>
    <dbReference type="NCBI Taxonomy" id="990268"/>
    <lineage>
        <taxon>Bacteria</taxon>
        <taxon>Pseudomonadati</taxon>
        <taxon>Pseudomonadota</taxon>
        <taxon>Gammaproteobacteria</taxon>
        <taxon>Vibrionales</taxon>
        <taxon>Vibrionaceae</taxon>
        <taxon>Vibrio</taxon>
    </lineage>
</organism>
<protein>
    <submittedName>
        <fullName evidence="3">N-acetylneuraminic acid outer membrane channel protein NanC</fullName>
    </submittedName>
</protein>
<sequence length="239" mass="27877">MKKQCIYPLLVLMSSSAVASTTYLDLRHEYRDPSDRHRSRVILGHHFDNGYGIEMLTNINHGTYGDSFGSNLRLSNTEVTNYYTYGVNDNFTLNPGITLNFLSSNTFYMPYLKLNYNFDNGFFIHGRYRYDFSSAEAQNAAGELETIKRNRYDVWTGYSNDKFTLSYAYTYFDQITNHPGELANGEQTAREHTVKFMYKYSSFMRPYAEIVDADKNIYIPEPNKGATEWRYRIGLNFVF</sequence>
<dbReference type="PANTHER" id="PTHR38105">
    <property type="entry name" value="OUTER MEMBRANE PROTEIN-RELATED-RELATED"/>
    <property type="match status" value="1"/>
</dbReference>
<feature type="chain" id="PRO_5001865747" evidence="2">
    <location>
        <begin position="20"/>
        <end position="239"/>
    </location>
</feature>
<dbReference type="GO" id="GO:0009279">
    <property type="term" value="C:cell outer membrane"/>
    <property type="evidence" value="ECO:0007669"/>
    <property type="project" value="TreeGrafter"/>
</dbReference>
<dbReference type="OrthoDB" id="5817226at2"/>
<keyword evidence="4" id="KW-1185">Reference proteome</keyword>
<feature type="signal peptide" evidence="2">
    <location>
        <begin position="1"/>
        <end position="19"/>
    </location>
</feature>
<accession>A0A090TBQ0</accession>
<reference evidence="3 4" key="1">
    <citation type="submission" date="2014-09" db="EMBL/GenBank/DDBJ databases">
        <title>Vibrio maritimus JCM 19240. (C210) whole genome shotgun sequence.</title>
        <authorList>
            <person name="Sawabe T."/>
            <person name="Meirelles P."/>
            <person name="Nakanishi M."/>
            <person name="Sayaka M."/>
            <person name="Hattori M."/>
            <person name="Ohkuma M."/>
        </authorList>
    </citation>
    <scope>NUCLEOTIDE SEQUENCE [LARGE SCALE GENOMIC DNA]</scope>
    <source>
        <strain evidence="3 4">JCM 19240</strain>
    </source>
</reference>
<dbReference type="AlphaFoldDB" id="A0A090TBQ0"/>
<gene>
    <name evidence="3" type="ORF">JCM19240_2782</name>
</gene>
<evidence type="ECO:0000256" key="2">
    <source>
        <dbReference type="SAM" id="SignalP"/>
    </source>
</evidence>
<evidence type="ECO:0000313" key="4">
    <source>
        <dbReference type="Proteomes" id="UP000029224"/>
    </source>
</evidence>
<dbReference type="Gene3D" id="2.40.160.40">
    <property type="entry name" value="monomeric porin ompg"/>
    <property type="match status" value="1"/>
</dbReference>
<comment type="caution">
    <text evidence="3">The sequence shown here is derived from an EMBL/GenBank/DDBJ whole genome shotgun (WGS) entry which is preliminary data.</text>
</comment>
<dbReference type="SUPFAM" id="SSF56935">
    <property type="entry name" value="Porins"/>
    <property type="match status" value="1"/>
</dbReference>
<dbReference type="InterPro" id="IPR053713">
    <property type="entry name" value="Bact_OM_Channel_sf"/>
</dbReference>
<dbReference type="InterPro" id="IPR009331">
    <property type="entry name" value="Oligogalacturonate-sp_porin"/>
</dbReference>
<dbReference type="GO" id="GO:0015288">
    <property type="term" value="F:porin activity"/>
    <property type="evidence" value="ECO:0007669"/>
    <property type="project" value="TreeGrafter"/>
</dbReference>